<proteinExistence type="predicted"/>
<dbReference type="InterPro" id="IPR016181">
    <property type="entry name" value="Acyl_CoA_acyltransferase"/>
</dbReference>
<comment type="caution">
    <text evidence="4">The sequence shown here is derived from an EMBL/GenBank/DDBJ whole genome shotgun (WGS) entry which is preliminary data.</text>
</comment>
<dbReference type="PROSITE" id="PS51186">
    <property type="entry name" value="GNAT"/>
    <property type="match status" value="1"/>
</dbReference>
<evidence type="ECO:0000256" key="2">
    <source>
        <dbReference type="ARBA" id="ARBA00023315"/>
    </source>
</evidence>
<dbReference type="Gene3D" id="3.40.630.30">
    <property type="match status" value="1"/>
</dbReference>
<dbReference type="EMBL" id="JANJOU010000001">
    <property type="protein sequence ID" value="MCR0980486.1"/>
    <property type="molecule type" value="Genomic_DNA"/>
</dbReference>
<dbReference type="InterPro" id="IPR000182">
    <property type="entry name" value="GNAT_dom"/>
</dbReference>
<gene>
    <name evidence="4" type="ORF">NRP21_00295</name>
</gene>
<dbReference type="PANTHER" id="PTHR43877">
    <property type="entry name" value="AMINOALKYLPHOSPHONATE N-ACETYLTRANSFERASE-RELATED-RELATED"/>
    <property type="match status" value="1"/>
</dbReference>
<dbReference type="CDD" id="cd04301">
    <property type="entry name" value="NAT_SF"/>
    <property type="match status" value="1"/>
</dbReference>
<dbReference type="InterPro" id="IPR050832">
    <property type="entry name" value="Bact_Acetyltransf"/>
</dbReference>
<name>A0ABT1WXC2_9PROT</name>
<keyword evidence="2" id="KW-0012">Acyltransferase</keyword>
<evidence type="ECO:0000256" key="1">
    <source>
        <dbReference type="ARBA" id="ARBA00022679"/>
    </source>
</evidence>
<evidence type="ECO:0000313" key="4">
    <source>
        <dbReference type="EMBL" id="MCR0980486.1"/>
    </source>
</evidence>
<evidence type="ECO:0000259" key="3">
    <source>
        <dbReference type="PROSITE" id="PS51186"/>
    </source>
</evidence>
<reference evidence="4 5" key="1">
    <citation type="submission" date="2022-06" db="EMBL/GenBank/DDBJ databases">
        <title>Roseomonas CN29.</title>
        <authorList>
            <person name="Cheng Y."/>
            <person name="He X."/>
        </authorList>
    </citation>
    <scope>NUCLEOTIDE SEQUENCE [LARGE SCALE GENOMIC DNA]</scope>
    <source>
        <strain evidence="4 5">CN29</strain>
    </source>
</reference>
<dbReference type="Proteomes" id="UP001524642">
    <property type="component" value="Unassembled WGS sequence"/>
</dbReference>
<dbReference type="Pfam" id="PF00583">
    <property type="entry name" value="Acetyltransf_1"/>
    <property type="match status" value="1"/>
</dbReference>
<accession>A0ABT1WXC2</accession>
<evidence type="ECO:0000313" key="5">
    <source>
        <dbReference type="Proteomes" id="UP001524642"/>
    </source>
</evidence>
<dbReference type="RefSeq" id="WP_257714173.1">
    <property type="nucleotide sequence ID" value="NZ_JANJOU010000001.1"/>
</dbReference>
<keyword evidence="5" id="KW-1185">Reference proteome</keyword>
<dbReference type="PANTHER" id="PTHR43877:SF2">
    <property type="entry name" value="AMINOALKYLPHOSPHONATE N-ACETYLTRANSFERASE-RELATED"/>
    <property type="match status" value="1"/>
</dbReference>
<dbReference type="SUPFAM" id="SSF55729">
    <property type="entry name" value="Acyl-CoA N-acyltransferases (Nat)"/>
    <property type="match status" value="1"/>
</dbReference>
<keyword evidence="1" id="KW-0808">Transferase</keyword>
<feature type="domain" description="N-acetyltransferase" evidence="3">
    <location>
        <begin position="3"/>
        <end position="159"/>
    </location>
</feature>
<sequence length="172" mass="18407">MTLTVRAVGPSDVQGLAALLSEMQAYYGAPVPMDDALEAAGQLCTLPPEGFNPRTILAMDGETAIGSCVLNVMLPAAELRRSLYIRDLFVSARSRRRGVGRALVAGAARLVREGGFCALDWTTDSQNLPARRLYDRAGGRVLGRTYYRIEHNALGTLLDEEILALSRAAGGG</sequence>
<protein>
    <submittedName>
        <fullName evidence="4">GNAT family N-acetyltransferase</fullName>
    </submittedName>
</protein>
<organism evidence="4 5">
    <name type="scientific">Roseomonas populi</name>
    <dbReference type="NCBI Taxonomy" id="3121582"/>
    <lineage>
        <taxon>Bacteria</taxon>
        <taxon>Pseudomonadati</taxon>
        <taxon>Pseudomonadota</taxon>
        <taxon>Alphaproteobacteria</taxon>
        <taxon>Acetobacterales</taxon>
        <taxon>Roseomonadaceae</taxon>
        <taxon>Roseomonas</taxon>
    </lineage>
</organism>